<dbReference type="PANTHER" id="PTHR42912:SF80">
    <property type="entry name" value="METHYLTRANSFERASE DOMAIN-CONTAINING PROTEIN"/>
    <property type="match status" value="1"/>
</dbReference>
<dbReference type="RefSeq" id="WP_244637337.1">
    <property type="nucleotide sequence ID" value="NZ_CP050066.2"/>
</dbReference>
<dbReference type="Proteomes" id="UP000500895">
    <property type="component" value="Chromosome"/>
</dbReference>
<sequence>MSELFDGYHANYRDVVQSSIDFSGLPHDFFMRAKADLLRDLIAQRLDTDKPDMLDVGCGVGSLHPLLHGMVGSLSGIDVSSASLAQARAANSGVDYREFDGRTFPFEDASFDLVTAICVMHHIVPAEWSHFITEMRRVVRPGGLVCVIEHNPYNPLTRLAVARCEFDRDAVLLSAGKTRKLMAAGGLRGIGARHFLLLPWDTKPARRLEDALSGVSLGGQYAAFGSA</sequence>
<dbReference type="InterPro" id="IPR029063">
    <property type="entry name" value="SAM-dependent_MTases_sf"/>
</dbReference>
<feature type="domain" description="Methyltransferase type 11" evidence="1">
    <location>
        <begin position="54"/>
        <end position="146"/>
    </location>
</feature>
<dbReference type="Gene3D" id="3.40.50.150">
    <property type="entry name" value="Vaccinia Virus protein VP39"/>
    <property type="match status" value="1"/>
</dbReference>
<proteinExistence type="predicted"/>
<dbReference type="PANTHER" id="PTHR42912">
    <property type="entry name" value="METHYLTRANSFERASE"/>
    <property type="match status" value="1"/>
</dbReference>
<keyword evidence="2" id="KW-0489">Methyltransferase</keyword>
<protein>
    <submittedName>
        <fullName evidence="2">Class I SAM-dependent methyltransferase</fullName>
        <ecNumber evidence="2">2.1.-.-</ecNumber>
    </submittedName>
</protein>
<dbReference type="EC" id="2.1.-.-" evidence="2"/>
<dbReference type="GO" id="GO:0008757">
    <property type="term" value="F:S-adenosylmethionine-dependent methyltransferase activity"/>
    <property type="evidence" value="ECO:0007669"/>
    <property type="project" value="InterPro"/>
</dbReference>
<dbReference type="InterPro" id="IPR050508">
    <property type="entry name" value="Methyltransf_Superfamily"/>
</dbReference>
<gene>
    <name evidence="2" type="ORF">HAV00_16250</name>
</gene>
<dbReference type="Pfam" id="PF08241">
    <property type="entry name" value="Methyltransf_11"/>
    <property type="match status" value="1"/>
</dbReference>
<evidence type="ECO:0000313" key="3">
    <source>
        <dbReference type="Proteomes" id="UP000500895"/>
    </source>
</evidence>
<reference evidence="2 3" key="1">
    <citation type="journal article" date="2020" name="Int. J. Syst. Evol. Microbiol.">
        <title>Description and complete genome sequences of Bradyrhizobium symbiodeficiens sp. nov., a non-symbiotic bacterium associated with legumes native to Canada.</title>
        <authorList>
            <person name="Bromfield E.S.P."/>
            <person name="Cloutier S."/>
            <person name="Nguyen H.D.T."/>
        </authorList>
    </citation>
    <scope>NUCLEOTIDE SEQUENCE [LARGE SCALE GENOMIC DNA]</scope>
    <source>
        <strain evidence="2 3">101S1MB</strain>
    </source>
</reference>
<dbReference type="CDD" id="cd02440">
    <property type="entry name" value="AdoMet_MTases"/>
    <property type="match status" value="1"/>
</dbReference>
<evidence type="ECO:0000313" key="2">
    <source>
        <dbReference type="EMBL" id="QIP07718.2"/>
    </source>
</evidence>
<dbReference type="InterPro" id="IPR013216">
    <property type="entry name" value="Methyltransf_11"/>
</dbReference>
<dbReference type="SUPFAM" id="SSF53335">
    <property type="entry name" value="S-adenosyl-L-methionine-dependent methyltransferases"/>
    <property type="match status" value="1"/>
</dbReference>
<keyword evidence="2" id="KW-0808">Transferase</keyword>
<dbReference type="EMBL" id="CP050066">
    <property type="protein sequence ID" value="QIP07718.2"/>
    <property type="molecule type" value="Genomic_DNA"/>
</dbReference>
<name>A0A6G9A5L7_9BRAD</name>
<dbReference type="GO" id="GO:0032259">
    <property type="term" value="P:methylation"/>
    <property type="evidence" value="ECO:0007669"/>
    <property type="project" value="UniProtKB-KW"/>
</dbReference>
<evidence type="ECO:0000259" key="1">
    <source>
        <dbReference type="Pfam" id="PF08241"/>
    </source>
</evidence>
<accession>A0A6G9A5L7</accession>
<organism evidence="2 3">
    <name type="scientific">Bradyrhizobium symbiodeficiens</name>
    <dbReference type="NCBI Taxonomy" id="1404367"/>
    <lineage>
        <taxon>Bacteria</taxon>
        <taxon>Pseudomonadati</taxon>
        <taxon>Pseudomonadota</taxon>
        <taxon>Alphaproteobacteria</taxon>
        <taxon>Hyphomicrobiales</taxon>
        <taxon>Nitrobacteraceae</taxon>
        <taxon>Bradyrhizobium</taxon>
    </lineage>
</organism>
<dbReference type="AlphaFoldDB" id="A0A6G9A5L7"/>